<dbReference type="RefSeq" id="WP_028068215.1">
    <property type="nucleotide sequence ID" value="NZ_LR590484.1"/>
</dbReference>
<dbReference type="Proteomes" id="UP000308196">
    <property type="component" value="Chromosome"/>
</dbReference>
<protein>
    <recommendedName>
        <fullName evidence="3">DUF4836 domain-containing protein</fullName>
    </recommendedName>
</protein>
<accession>A0A4U9W2S4</accession>
<dbReference type="KEGG" id="stha:NCTC11429_04711"/>
<proteinExistence type="predicted"/>
<dbReference type="EMBL" id="LR590484">
    <property type="protein sequence ID" value="VTR52964.1"/>
    <property type="molecule type" value="Genomic_DNA"/>
</dbReference>
<name>A0A4U9W2S4_9SPHI</name>
<reference evidence="1 2" key="1">
    <citation type="submission" date="2019-05" db="EMBL/GenBank/DDBJ databases">
        <authorList>
            <consortium name="Pathogen Informatics"/>
        </authorList>
    </citation>
    <scope>NUCLEOTIDE SEQUENCE [LARGE SCALE GENOMIC DNA]</scope>
    <source>
        <strain evidence="1 2">NCTC11429</strain>
    </source>
</reference>
<evidence type="ECO:0000313" key="2">
    <source>
        <dbReference type="Proteomes" id="UP000308196"/>
    </source>
</evidence>
<evidence type="ECO:0000313" key="1">
    <source>
        <dbReference type="EMBL" id="VTR52964.1"/>
    </source>
</evidence>
<organism evidence="1 2">
    <name type="scientific">Sphingobacterium thalpophilum</name>
    <dbReference type="NCBI Taxonomy" id="259"/>
    <lineage>
        <taxon>Bacteria</taxon>
        <taxon>Pseudomonadati</taxon>
        <taxon>Bacteroidota</taxon>
        <taxon>Sphingobacteriia</taxon>
        <taxon>Sphingobacteriales</taxon>
        <taxon>Sphingobacteriaceae</taxon>
        <taxon>Sphingobacterium</taxon>
    </lineage>
</organism>
<gene>
    <name evidence="1" type="ORF">NCTC11429_04711</name>
</gene>
<sequence>MFSLTHLSIGKQLLPLYIGLILSVCCPISTLSAQSIAHRIPRKAYTVTLVNLAEFSAHTEASTLNNLLDKLGFFGQFADRTAVVPKNFFDTAMDATGVVLYYRVHKDSLAYSELIIPVRDTALFKKLWRIKGTPYPAMNGYSRFKTAGGRLFAWNDKELRILTGEVGHTYFYNDSVAARYGIDNSEYAIPVVSAPVADMNSVLKDSTEVSWEATDFGEAAQGTTHTEGLSDKAYGTVSDSTSSYADHTDYDSLSTAFEQSNRRNDSIKHVLLDKWLLQEQELLLSGKYDGMDGRQQKALFDKLGLARLWYSRVSDVYAELQPLHSLTDAYLHTSRFSVEDEYHDLFVDAHLKQNKIKLSARISMSPELSQLSKKLYARKPNPKFAKYLTTETAGYLNVNLNTAAYLKEMPTFISKNLRRYFEPENELLPLLALGFGIVVDEEAVARIMPGDHMVIMNGMINLRLDYIDYEYDDDLNLKEIKKTKAETVPSFVWMFTSEDQRVIKKTLDFAVSESKASITSGLYQLPRGGGRDFPIYLLFKDNLVMISNDSTQLHKIKHRGAYTAKTNKTFVRLMKSNKLSAAFQIPRLPKMVRDLHIVIDDKWRNTLAELSNYGKFTLYSKGIVSDSLVGELEIELPKTVENGLQFVLSQLLDGIAADTANKVDKHIDENEND</sequence>
<dbReference type="GeneID" id="78465280"/>
<dbReference type="AlphaFoldDB" id="A0A4U9W2S4"/>
<evidence type="ECO:0008006" key="3">
    <source>
        <dbReference type="Google" id="ProtNLM"/>
    </source>
</evidence>
<dbReference type="STRING" id="1123265.GCA_000686625_00048"/>